<dbReference type="InterPro" id="IPR013149">
    <property type="entry name" value="ADH-like_C"/>
</dbReference>
<dbReference type="InterPro" id="IPR011032">
    <property type="entry name" value="GroES-like_sf"/>
</dbReference>
<evidence type="ECO:0000256" key="2">
    <source>
        <dbReference type="ARBA" id="ARBA00022833"/>
    </source>
</evidence>
<comment type="cofactor">
    <cofactor evidence="4">
        <name>Zn(2+)</name>
        <dbReference type="ChEBI" id="CHEBI:29105"/>
    </cofactor>
</comment>
<evidence type="ECO:0000313" key="7">
    <source>
        <dbReference type="Proteomes" id="UP000425916"/>
    </source>
</evidence>
<gene>
    <name evidence="6" type="ORF">MGLY_04270</name>
</gene>
<dbReference type="InterPro" id="IPR020843">
    <property type="entry name" value="ER"/>
</dbReference>
<keyword evidence="7" id="KW-1185">Reference proteome</keyword>
<dbReference type="InterPro" id="IPR050129">
    <property type="entry name" value="Zn_alcohol_dh"/>
</dbReference>
<dbReference type="InterPro" id="IPR013154">
    <property type="entry name" value="ADH-like_N"/>
</dbReference>
<dbReference type="Gene3D" id="3.90.180.10">
    <property type="entry name" value="Medium-chain alcohol dehydrogenases, catalytic domain"/>
    <property type="match status" value="1"/>
</dbReference>
<keyword evidence="2 4" id="KW-0862">Zinc</keyword>
<dbReference type="GO" id="GO:0008270">
    <property type="term" value="F:zinc ion binding"/>
    <property type="evidence" value="ECO:0007669"/>
    <property type="project" value="InterPro"/>
</dbReference>
<dbReference type="RefSeq" id="WP_156271529.1">
    <property type="nucleotide sequence ID" value="NZ_CP046244.1"/>
</dbReference>
<accession>A0A6I5ZMJ3</accession>
<evidence type="ECO:0000256" key="3">
    <source>
        <dbReference type="ARBA" id="ARBA00023002"/>
    </source>
</evidence>
<dbReference type="InterPro" id="IPR002328">
    <property type="entry name" value="ADH_Zn_CS"/>
</dbReference>
<feature type="domain" description="Enoyl reductase (ER)" evidence="5">
    <location>
        <begin position="10"/>
        <end position="339"/>
    </location>
</feature>
<keyword evidence="1 4" id="KW-0479">Metal-binding</keyword>
<evidence type="ECO:0000256" key="4">
    <source>
        <dbReference type="RuleBase" id="RU361277"/>
    </source>
</evidence>
<proteinExistence type="inferred from homology"/>
<comment type="similarity">
    <text evidence="4">Belongs to the zinc-containing alcohol dehydrogenase family.</text>
</comment>
<sequence length="347" mass="37602">MLALVKYAPGPGNMELRQLPEPEPGPGQVRLKVAYTGICGSDIHIYSGAIELNNYPLVPGHEISGIIDAIGPGVNEWKVGERVTTEHTFSTCGHCRYCRQGEYQECAVRRSLGFDTNGGFAEYVIVAADMLHRIPDKLPLEAAALSEPLAAAVHAVAKANIKWGDVVLIIGPGPMGQLVAQVAKAEGARIIVVGAPGDGERLQVASTLGADHTFHTGEEYIKEVLLDLTGGYGADVVLECSGAGGGAVLGLEVIRRQGTYIQVGLFGKPVELDYEKITYKELTIKGTFCHNWPDWEKALALMVAGKVRYQELITTCLPLVKWEEGFRLMAKRQGLKVLLMPGERRWT</sequence>
<dbReference type="Proteomes" id="UP000425916">
    <property type="component" value="Chromosome"/>
</dbReference>
<dbReference type="SUPFAM" id="SSF50129">
    <property type="entry name" value="GroES-like"/>
    <property type="match status" value="1"/>
</dbReference>
<reference evidence="6 7" key="1">
    <citation type="submission" date="2019-11" db="EMBL/GenBank/DDBJ databases">
        <title>Genome sequence of Moorella glycerini DSM11254.</title>
        <authorList>
            <person name="Poehlein A."/>
            <person name="Boeer T."/>
            <person name="Daniel R."/>
        </authorList>
    </citation>
    <scope>NUCLEOTIDE SEQUENCE [LARGE SCALE GENOMIC DNA]</scope>
    <source>
        <strain evidence="6 7">DSM 11254</strain>
    </source>
</reference>
<organism evidence="6 7">
    <name type="scientific">Neomoorella glycerini</name>
    <dbReference type="NCBI Taxonomy" id="55779"/>
    <lineage>
        <taxon>Bacteria</taxon>
        <taxon>Bacillati</taxon>
        <taxon>Bacillota</taxon>
        <taxon>Clostridia</taxon>
        <taxon>Neomoorellales</taxon>
        <taxon>Neomoorellaceae</taxon>
        <taxon>Neomoorella</taxon>
    </lineage>
</organism>
<dbReference type="SUPFAM" id="SSF51735">
    <property type="entry name" value="NAD(P)-binding Rossmann-fold domains"/>
    <property type="match status" value="1"/>
</dbReference>
<dbReference type="Pfam" id="PF08240">
    <property type="entry name" value="ADH_N"/>
    <property type="match status" value="1"/>
</dbReference>
<evidence type="ECO:0000259" key="5">
    <source>
        <dbReference type="SMART" id="SM00829"/>
    </source>
</evidence>
<protein>
    <submittedName>
        <fullName evidence="6">D-arabitol-phosphate dehydrogenase</fullName>
        <ecNumber evidence="6">1.1.1.301</ecNumber>
    </submittedName>
</protein>
<dbReference type="SMART" id="SM00829">
    <property type="entry name" value="PKS_ER"/>
    <property type="match status" value="1"/>
</dbReference>
<dbReference type="CDD" id="cd08258">
    <property type="entry name" value="Zn_ADH4"/>
    <property type="match status" value="1"/>
</dbReference>
<dbReference type="GO" id="GO:0016491">
    <property type="term" value="F:oxidoreductase activity"/>
    <property type="evidence" value="ECO:0007669"/>
    <property type="project" value="UniProtKB-KW"/>
</dbReference>
<dbReference type="Gene3D" id="3.40.50.720">
    <property type="entry name" value="NAD(P)-binding Rossmann-like Domain"/>
    <property type="match status" value="1"/>
</dbReference>
<dbReference type="InterPro" id="IPR036291">
    <property type="entry name" value="NAD(P)-bd_dom_sf"/>
</dbReference>
<keyword evidence="3 6" id="KW-0560">Oxidoreductase</keyword>
<name>A0A6I5ZMJ3_9FIRM</name>
<dbReference type="OrthoDB" id="9777057at2"/>
<evidence type="ECO:0000256" key="1">
    <source>
        <dbReference type="ARBA" id="ARBA00022723"/>
    </source>
</evidence>
<dbReference type="AlphaFoldDB" id="A0A6I5ZMJ3"/>
<evidence type="ECO:0000313" key="6">
    <source>
        <dbReference type="EMBL" id="QGP91103.1"/>
    </source>
</evidence>
<dbReference type="EMBL" id="CP046244">
    <property type="protein sequence ID" value="QGP91103.1"/>
    <property type="molecule type" value="Genomic_DNA"/>
</dbReference>
<dbReference type="Pfam" id="PF00107">
    <property type="entry name" value="ADH_zinc_N"/>
    <property type="match status" value="1"/>
</dbReference>
<dbReference type="EC" id="1.1.1.301" evidence="6"/>
<dbReference type="PANTHER" id="PTHR43401">
    <property type="entry name" value="L-THREONINE 3-DEHYDROGENASE"/>
    <property type="match status" value="1"/>
</dbReference>
<dbReference type="PANTHER" id="PTHR43401:SF2">
    <property type="entry name" value="L-THREONINE 3-DEHYDROGENASE"/>
    <property type="match status" value="1"/>
</dbReference>
<dbReference type="PROSITE" id="PS00059">
    <property type="entry name" value="ADH_ZINC"/>
    <property type="match status" value="1"/>
</dbReference>